<dbReference type="Proteomes" id="UP000310158">
    <property type="component" value="Unassembled WGS sequence"/>
</dbReference>
<accession>A0A4S4L7R5</accession>
<dbReference type="EMBL" id="SGPL01000762">
    <property type="protein sequence ID" value="THH07632.1"/>
    <property type="molecule type" value="Genomic_DNA"/>
</dbReference>
<keyword evidence="2" id="KW-1185">Reference proteome</keyword>
<evidence type="ECO:0000313" key="1">
    <source>
        <dbReference type="EMBL" id="THH07632.1"/>
    </source>
</evidence>
<comment type="caution">
    <text evidence="1">The sequence shown here is derived from an EMBL/GenBank/DDBJ whole genome shotgun (WGS) entry which is preliminary data.</text>
</comment>
<gene>
    <name evidence="1" type="ORF">EW146_g9258</name>
</gene>
<evidence type="ECO:0000313" key="2">
    <source>
        <dbReference type="Proteomes" id="UP000310158"/>
    </source>
</evidence>
<organism evidence="1 2">
    <name type="scientific">Bondarzewia mesenterica</name>
    <dbReference type="NCBI Taxonomy" id="1095465"/>
    <lineage>
        <taxon>Eukaryota</taxon>
        <taxon>Fungi</taxon>
        <taxon>Dikarya</taxon>
        <taxon>Basidiomycota</taxon>
        <taxon>Agaricomycotina</taxon>
        <taxon>Agaricomycetes</taxon>
        <taxon>Russulales</taxon>
        <taxon>Bondarzewiaceae</taxon>
        <taxon>Bondarzewia</taxon>
    </lineage>
</organism>
<dbReference type="AlphaFoldDB" id="A0A4S4L7R5"/>
<name>A0A4S4L7R5_9AGAM</name>
<proteinExistence type="predicted"/>
<reference evidence="1 2" key="1">
    <citation type="submission" date="2019-02" db="EMBL/GenBank/DDBJ databases">
        <title>Genome sequencing of the rare red list fungi Bondarzewia mesenterica.</title>
        <authorList>
            <person name="Buettner E."/>
            <person name="Kellner H."/>
        </authorList>
    </citation>
    <scope>NUCLEOTIDE SEQUENCE [LARGE SCALE GENOMIC DNA]</scope>
    <source>
        <strain evidence="1 2">DSM 108281</strain>
    </source>
</reference>
<protein>
    <submittedName>
        <fullName evidence="1">Uncharacterized protein</fullName>
    </submittedName>
</protein>
<sequence>MSAHPMIIAKLKDTMHNLMKSLFEAPEEPEDYIVWGNKKFVGILIHQSFRDPGWVHEAEKWELFMANKISAEEVEWNSEDEQMSLKVGSLGDHNMNTKMTVLTSETRGETSAISNIRKGKGCIEKWKTSEVVASESMVVTKWPKCATQCEPKVIPEGAIPVNNMCYYTVPVIKIELAEKKASSSSAPHLKPVAHLSGSTSVEFKMSLLGLINAEDMITWHLESNAHELIIILAECESDKHELEKVRCEVRAVKRALGIKDDE</sequence>